<protein>
    <submittedName>
        <fullName evidence="1">Uncharacterized protein</fullName>
    </submittedName>
</protein>
<reference evidence="1 2" key="1">
    <citation type="journal article" date="2017" name="Nat. Commun.">
        <title>Genome assembly with in vitro proximity ligation data and whole-genome triplication in lettuce.</title>
        <authorList>
            <person name="Reyes-Chin-Wo S."/>
            <person name="Wang Z."/>
            <person name="Yang X."/>
            <person name="Kozik A."/>
            <person name="Arikit S."/>
            <person name="Song C."/>
            <person name="Xia L."/>
            <person name="Froenicke L."/>
            <person name="Lavelle D.O."/>
            <person name="Truco M.J."/>
            <person name="Xia R."/>
            <person name="Zhu S."/>
            <person name="Xu C."/>
            <person name="Xu H."/>
            <person name="Xu X."/>
            <person name="Cox K."/>
            <person name="Korf I."/>
            <person name="Meyers B.C."/>
            <person name="Michelmore R.W."/>
        </authorList>
    </citation>
    <scope>NUCLEOTIDE SEQUENCE [LARGE SCALE GENOMIC DNA]</scope>
    <source>
        <strain evidence="2">cv. Salinas</strain>
        <tissue evidence="1">Seedlings</tissue>
    </source>
</reference>
<keyword evidence="2" id="KW-1185">Reference proteome</keyword>
<comment type="caution">
    <text evidence="1">The sequence shown here is derived from an EMBL/GenBank/DDBJ whole genome shotgun (WGS) entry which is preliminary data.</text>
</comment>
<evidence type="ECO:0000313" key="1">
    <source>
        <dbReference type="EMBL" id="KAJ0214808.1"/>
    </source>
</evidence>
<accession>A0A9R1W2M6</accession>
<dbReference type="Proteomes" id="UP000235145">
    <property type="component" value="Unassembled WGS sequence"/>
</dbReference>
<name>A0A9R1W2M6_LACSA</name>
<evidence type="ECO:0000313" key="2">
    <source>
        <dbReference type="Proteomes" id="UP000235145"/>
    </source>
</evidence>
<dbReference type="EMBL" id="NBSK02000004">
    <property type="protein sequence ID" value="KAJ0214808.1"/>
    <property type="molecule type" value="Genomic_DNA"/>
</dbReference>
<sequence length="124" mass="14186">MGHKKAVYQKLVLDIGEADYITYELIQKSEAVVVYSLGMCFRNYIKSHVILTLFCKNEQFVVVSDYTSPGGADYYTPKTNEDVKPKVQTRRRRMVLSPAGTYYVTEKESPTLVMLTLLIFNTKS</sequence>
<gene>
    <name evidence="1" type="ORF">LSAT_V11C400202480</name>
</gene>
<organism evidence="1 2">
    <name type="scientific">Lactuca sativa</name>
    <name type="common">Garden lettuce</name>
    <dbReference type="NCBI Taxonomy" id="4236"/>
    <lineage>
        <taxon>Eukaryota</taxon>
        <taxon>Viridiplantae</taxon>
        <taxon>Streptophyta</taxon>
        <taxon>Embryophyta</taxon>
        <taxon>Tracheophyta</taxon>
        <taxon>Spermatophyta</taxon>
        <taxon>Magnoliopsida</taxon>
        <taxon>eudicotyledons</taxon>
        <taxon>Gunneridae</taxon>
        <taxon>Pentapetalae</taxon>
        <taxon>asterids</taxon>
        <taxon>campanulids</taxon>
        <taxon>Asterales</taxon>
        <taxon>Asteraceae</taxon>
        <taxon>Cichorioideae</taxon>
        <taxon>Cichorieae</taxon>
        <taxon>Lactucinae</taxon>
        <taxon>Lactuca</taxon>
    </lineage>
</organism>
<proteinExistence type="predicted"/>
<dbReference type="AlphaFoldDB" id="A0A9R1W2M6"/>